<proteinExistence type="predicted"/>
<dbReference type="InterPro" id="IPR029063">
    <property type="entry name" value="SAM-dependent_MTases_sf"/>
</dbReference>
<gene>
    <name evidence="1" type="ORF">SE15_06895</name>
</gene>
<reference evidence="1 2" key="1">
    <citation type="submission" date="2015-07" db="EMBL/GenBank/DDBJ databases">
        <title>Whole genome sequence of Thermanaerothrix daxensis DSM 23592.</title>
        <authorList>
            <person name="Hemp J."/>
            <person name="Ward L.M."/>
            <person name="Pace L.A."/>
            <person name="Fischer W.W."/>
        </authorList>
    </citation>
    <scope>NUCLEOTIDE SEQUENCE [LARGE SCALE GENOMIC DNA]</scope>
    <source>
        <strain evidence="1 2">GNS-1</strain>
    </source>
</reference>
<dbReference type="EMBL" id="LGKO01000003">
    <property type="protein sequence ID" value="KPL83400.1"/>
    <property type="molecule type" value="Genomic_DNA"/>
</dbReference>
<dbReference type="CDD" id="cd02440">
    <property type="entry name" value="AdoMet_MTases"/>
    <property type="match status" value="1"/>
</dbReference>
<dbReference type="OrthoDB" id="9765084at2"/>
<organism evidence="1 2">
    <name type="scientific">Thermanaerothrix daxensis</name>
    <dbReference type="NCBI Taxonomy" id="869279"/>
    <lineage>
        <taxon>Bacteria</taxon>
        <taxon>Bacillati</taxon>
        <taxon>Chloroflexota</taxon>
        <taxon>Anaerolineae</taxon>
        <taxon>Anaerolineales</taxon>
        <taxon>Anaerolineaceae</taxon>
        <taxon>Thermanaerothrix</taxon>
    </lineage>
</organism>
<name>A0A0P6XIE4_9CHLR</name>
<dbReference type="PATRIC" id="fig|869279.4.peg.2778"/>
<dbReference type="RefSeq" id="WP_054521381.1">
    <property type="nucleotide sequence ID" value="NZ_LGKO01000003.1"/>
</dbReference>
<evidence type="ECO:0000313" key="2">
    <source>
        <dbReference type="Proteomes" id="UP000050544"/>
    </source>
</evidence>
<protein>
    <recommendedName>
        <fullName evidence="3">SAM-dependent methyltransferase</fullName>
    </recommendedName>
</protein>
<sequence>MTLSPEPGSGQVQHTASFRDPSGYIFRRRGQLFRQINAVYRRDYDLLMASGLYQRLVERGWLIPHQEVQEDPLEPSSCYRVIQPEEIPFISYPYEWCFSQLKDAALLTLSIQREALQAGMMLKDASAYNIQFHKGKPILIDTLSFTAYEEGMPWVAYRQFCQHFLAPLALMSRVDLRLGRLLMVHMDGLPLDLASRLLPGSTRFNFGLLTHVHLHARAQQVAFTATPAPNNPRYPGKRLSKAGLIGLIESLGATVRGLNAPIRKTGWVEYYHHTNYTNTTFESKKRYVQETVQRLAPRLVWDLGANTGVFSRVAAGSSNALVISADYDPEAVEVNYQQVKREHDSSLLPLVIDLTNPSPAIGWDNTERESFYQRGPADLVLALALVHHLAIGNNVPLERLAATFARLGRYLLVEFVPKEDSQVQKLLQSREDIFPDYHLEGFKRAFARHFQLEKEMPIEGSARTLLLYRKV</sequence>
<dbReference type="STRING" id="869279.SE15_06895"/>
<evidence type="ECO:0008006" key="3">
    <source>
        <dbReference type="Google" id="ProtNLM"/>
    </source>
</evidence>
<dbReference type="AlphaFoldDB" id="A0A0P6XIE4"/>
<evidence type="ECO:0000313" key="1">
    <source>
        <dbReference type="EMBL" id="KPL83400.1"/>
    </source>
</evidence>
<comment type="caution">
    <text evidence="1">The sequence shown here is derived from an EMBL/GenBank/DDBJ whole genome shotgun (WGS) entry which is preliminary data.</text>
</comment>
<dbReference type="Gene3D" id="3.40.50.150">
    <property type="entry name" value="Vaccinia Virus protein VP39"/>
    <property type="match status" value="1"/>
</dbReference>
<dbReference type="Proteomes" id="UP000050544">
    <property type="component" value="Unassembled WGS sequence"/>
</dbReference>
<keyword evidence="2" id="KW-1185">Reference proteome</keyword>
<accession>A0A0P6XIE4</accession>
<dbReference type="SUPFAM" id="SSF53335">
    <property type="entry name" value="S-adenosyl-L-methionine-dependent methyltransferases"/>
    <property type="match status" value="1"/>
</dbReference>